<dbReference type="Proteomes" id="UP000272474">
    <property type="component" value="Unassembled WGS sequence"/>
</dbReference>
<dbReference type="AlphaFoldDB" id="A0A3A9ZDY8"/>
<dbReference type="RefSeq" id="WP_120675398.1">
    <property type="nucleotide sequence ID" value="NZ_RBAL01000002.1"/>
</dbReference>
<reference evidence="1 2" key="1">
    <citation type="journal article" date="2014" name="Int. J. Syst. Evol. Microbiol.">
        <title>Streptomyces hoynatensis sp. nov., isolated from deep marine sediment.</title>
        <authorList>
            <person name="Veyisoglu A."/>
            <person name="Sahin N."/>
        </authorList>
    </citation>
    <scope>NUCLEOTIDE SEQUENCE [LARGE SCALE GENOMIC DNA]</scope>
    <source>
        <strain evidence="1 2">KCTC 29097</strain>
    </source>
</reference>
<dbReference type="EMBL" id="RBAL01000002">
    <property type="protein sequence ID" value="RKN45566.1"/>
    <property type="molecule type" value="Genomic_DNA"/>
</dbReference>
<protein>
    <submittedName>
        <fullName evidence="1">Uncharacterized protein</fullName>
    </submittedName>
</protein>
<gene>
    <name evidence="1" type="ORF">D7294_03535</name>
</gene>
<evidence type="ECO:0000313" key="1">
    <source>
        <dbReference type="EMBL" id="RKN45566.1"/>
    </source>
</evidence>
<organism evidence="1 2">
    <name type="scientific">Streptomyces hoynatensis</name>
    <dbReference type="NCBI Taxonomy" id="1141874"/>
    <lineage>
        <taxon>Bacteria</taxon>
        <taxon>Bacillati</taxon>
        <taxon>Actinomycetota</taxon>
        <taxon>Actinomycetes</taxon>
        <taxon>Kitasatosporales</taxon>
        <taxon>Streptomycetaceae</taxon>
        <taxon>Streptomyces</taxon>
    </lineage>
</organism>
<proteinExistence type="predicted"/>
<comment type="caution">
    <text evidence="1">The sequence shown here is derived from an EMBL/GenBank/DDBJ whole genome shotgun (WGS) entry which is preliminary data.</text>
</comment>
<name>A0A3A9ZDY8_9ACTN</name>
<dbReference type="OrthoDB" id="3694873at2"/>
<keyword evidence="2" id="KW-1185">Reference proteome</keyword>
<evidence type="ECO:0000313" key="2">
    <source>
        <dbReference type="Proteomes" id="UP000272474"/>
    </source>
</evidence>
<accession>A0A3A9ZDY8</accession>
<sequence length="119" mass="12288">MTGAGAAGLARLCEQLAVIRGFVDSRGRLPELERILEALRAGGDAARLTAEADELLRRCGIARGLGGLRGGHAAALPRLGAGHPVEEAHVCPAGGCDRVELDPGGTCAIHGRPLRLLRL</sequence>